<proteinExistence type="predicted"/>
<dbReference type="EMBL" id="QBKT01000008">
    <property type="protein sequence ID" value="PTX59824.1"/>
    <property type="molecule type" value="Genomic_DNA"/>
</dbReference>
<evidence type="ECO:0000256" key="3">
    <source>
        <dbReference type="SAM" id="SignalP"/>
    </source>
</evidence>
<sequence>MKKSIFILAISFSVLLIAQDKTQTTEIKESNNISESYMLQHVGKEVNALQKDILKNREQSLENKNEIDNLFFTKIGSQGLLIGLISGLFAFFGIGFYLKSYLKQQINNNVVALEKECDDSIMQVQKIENETLLRIQNTEIVNADLRAKSRILIISETATPINDTLEQIFEKSTAGVAFNCEHIRIDSLSFEQAKIAVLNLKNEETKENKGLHISDFDMVILDNCDAENRQWIDHRNNKDGFRKEILIFTNEFLKLKIGFLYFSSDQRFPSNEQEFRNLKNRFLLDYVNSHAHVYANAMNVLKLKNFHKENEEMKDEKESSSDS</sequence>
<evidence type="ECO:0000313" key="5">
    <source>
        <dbReference type="Proteomes" id="UP000244090"/>
    </source>
</evidence>
<evidence type="ECO:0000256" key="1">
    <source>
        <dbReference type="SAM" id="Coils"/>
    </source>
</evidence>
<feature type="signal peptide" evidence="3">
    <location>
        <begin position="1"/>
        <end position="18"/>
    </location>
</feature>
<evidence type="ECO:0000256" key="2">
    <source>
        <dbReference type="SAM" id="Phobius"/>
    </source>
</evidence>
<feature type="chain" id="PRO_5015480720" evidence="3">
    <location>
        <begin position="19"/>
        <end position="323"/>
    </location>
</feature>
<reference evidence="4 5" key="1">
    <citation type="submission" date="2018-04" db="EMBL/GenBank/DDBJ databases">
        <title>Genomic Encyclopedia of Archaeal and Bacterial Type Strains, Phase II (KMG-II): from individual species to whole genera.</title>
        <authorList>
            <person name="Goeker M."/>
        </authorList>
    </citation>
    <scope>NUCLEOTIDE SEQUENCE [LARGE SCALE GENOMIC DNA]</scope>
    <source>
        <strain evidence="4 5">DSM 25731</strain>
    </source>
</reference>
<keyword evidence="2" id="KW-1133">Transmembrane helix</keyword>
<comment type="caution">
    <text evidence="4">The sequence shown here is derived from an EMBL/GenBank/DDBJ whole genome shotgun (WGS) entry which is preliminary data.</text>
</comment>
<dbReference type="OrthoDB" id="1443051at2"/>
<keyword evidence="1" id="KW-0175">Coiled coil</keyword>
<dbReference type="RefSeq" id="WP_108115977.1">
    <property type="nucleotide sequence ID" value="NZ_QBKT01000008.1"/>
</dbReference>
<feature type="transmembrane region" description="Helical" evidence="2">
    <location>
        <begin position="79"/>
        <end position="98"/>
    </location>
</feature>
<keyword evidence="5" id="KW-1185">Reference proteome</keyword>
<accession>A0A2T6BUT9</accession>
<gene>
    <name evidence="4" type="ORF">C8N46_108137</name>
</gene>
<protein>
    <submittedName>
        <fullName evidence="4">Uncharacterized protein</fullName>
    </submittedName>
</protein>
<name>A0A2T6BUT9_9FLAO</name>
<keyword evidence="2" id="KW-0812">Transmembrane</keyword>
<feature type="coiled-coil region" evidence="1">
    <location>
        <begin position="103"/>
        <end position="130"/>
    </location>
</feature>
<dbReference type="Proteomes" id="UP000244090">
    <property type="component" value="Unassembled WGS sequence"/>
</dbReference>
<dbReference type="AlphaFoldDB" id="A0A2T6BUT9"/>
<keyword evidence="3" id="KW-0732">Signal</keyword>
<organism evidence="4 5">
    <name type="scientific">Kordia periserrulae</name>
    <dbReference type="NCBI Taxonomy" id="701523"/>
    <lineage>
        <taxon>Bacteria</taxon>
        <taxon>Pseudomonadati</taxon>
        <taxon>Bacteroidota</taxon>
        <taxon>Flavobacteriia</taxon>
        <taxon>Flavobacteriales</taxon>
        <taxon>Flavobacteriaceae</taxon>
        <taxon>Kordia</taxon>
    </lineage>
</organism>
<evidence type="ECO:0000313" key="4">
    <source>
        <dbReference type="EMBL" id="PTX59824.1"/>
    </source>
</evidence>
<keyword evidence="2" id="KW-0472">Membrane</keyword>